<name>A0ABY2DH08_9ACTN</name>
<comment type="caution">
    <text evidence="2">The sequence shown here is derived from an EMBL/GenBank/DDBJ whole genome shotgun (WGS) entry which is preliminary data.</text>
</comment>
<feature type="chain" id="PRO_5047547158" description="Secreted protein" evidence="1">
    <location>
        <begin position="30"/>
        <end position="175"/>
    </location>
</feature>
<protein>
    <recommendedName>
        <fullName evidence="4">Secreted protein</fullName>
    </recommendedName>
</protein>
<dbReference type="EMBL" id="SMKE01000364">
    <property type="protein sequence ID" value="TDB94302.1"/>
    <property type="molecule type" value="Genomic_DNA"/>
</dbReference>
<accession>A0ABY2DH08</accession>
<keyword evidence="3" id="KW-1185">Reference proteome</keyword>
<evidence type="ECO:0000313" key="3">
    <source>
        <dbReference type="Proteomes" id="UP000295626"/>
    </source>
</evidence>
<feature type="signal peptide" evidence="1">
    <location>
        <begin position="1"/>
        <end position="29"/>
    </location>
</feature>
<evidence type="ECO:0000313" key="2">
    <source>
        <dbReference type="EMBL" id="TDB94302.1"/>
    </source>
</evidence>
<sequence>MVKFFSRRSAAVALSALALTLAGGGVAAAQSTTSLKAPLDSVQPAAPGVLGGQPQVTAAEAREAKAALKKSVGTNAVPGSTSYALVNGAGGYVRGYDAVSSKKYGPGQYQVVFNRNVVRGGYVATIGTHTECCVPPAGQVSVAPRLGTPNAVFVQTYTSAGVPADLPFHLAIFTY</sequence>
<gene>
    <name evidence="2" type="ORF">E1091_11110</name>
</gene>
<proteinExistence type="predicted"/>
<keyword evidence="1" id="KW-0732">Signal</keyword>
<evidence type="ECO:0008006" key="4">
    <source>
        <dbReference type="Google" id="ProtNLM"/>
    </source>
</evidence>
<reference evidence="2 3" key="1">
    <citation type="submission" date="2019-02" db="EMBL/GenBank/DDBJ databases">
        <title>Draft genome sequences of novel Actinobacteria.</title>
        <authorList>
            <person name="Sahin N."/>
            <person name="Ay H."/>
            <person name="Saygin H."/>
        </authorList>
    </citation>
    <scope>NUCLEOTIDE SEQUENCE [LARGE SCALE GENOMIC DNA]</scope>
    <source>
        <strain evidence="2 3">JCM 30529</strain>
    </source>
</reference>
<dbReference type="Proteomes" id="UP000295626">
    <property type="component" value="Unassembled WGS sequence"/>
</dbReference>
<organism evidence="2 3">
    <name type="scientific">Micromonospora fluostatini</name>
    <dbReference type="NCBI Taxonomy" id="1629071"/>
    <lineage>
        <taxon>Bacteria</taxon>
        <taxon>Bacillati</taxon>
        <taxon>Actinomycetota</taxon>
        <taxon>Actinomycetes</taxon>
        <taxon>Micromonosporales</taxon>
        <taxon>Micromonosporaceae</taxon>
        <taxon>Micromonospora</taxon>
    </lineage>
</organism>
<evidence type="ECO:0000256" key="1">
    <source>
        <dbReference type="SAM" id="SignalP"/>
    </source>
</evidence>